<evidence type="ECO:0000313" key="2">
    <source>
        <dbReference type="EMBL" id="ONN70673.1"/>
    </source>
</evidence>
<sequence>MSRRDKLVGVSIAAFAIAVFTPLNGLWFSYPLSLFLGVLQLFKAKTQTLLTSPLPAYSLLALASALVFVWCAIRITRLEYSYWSPRSVLLYLLGLQNLGTLLLVLMNLGKIGPSPWMYVLFQVAMTVAYVGLSVATVLTVRANKRSRVNSSLGPLKGSHL</sequence>
<feature type="transmembrane region" description="Helical" evidence="1">
    <location>
        <begin position="115"/>
        <end position="140"/>
    </location>
</feature>
<keyword evidence="1" id="KW-0472">Membrane</keyword>
<name>A0ABX3IQS4_9PSED</name>
<gene>
    <name evidence="2" type="ORF">BVL52_20785</name>
</gene>
<dbReference type="EMBL" id="MTLN01000008">
    <property type="protein sequence ID" value="ONN70673.1"/>
    <property type="molecule type" value="Genomic_DNA"/>
</dbReference>
<proteinExistence type="predicted"/>
<evidence type="ECO:0000313" key="3">
    <source>
        <dbReference type="Proteomes" id="UP000189310"/>
    </source>
</evidence>
<comment type="caution">
    <text evidence="2">The sequence shown here is derived from an EMBL/GenBank/DDBJ whole genome shotgun (WGS) entry which is preliminary data.</text>
</comment>
<organism evidence="2 3">
    <name type="scientific">Pseudomonas oryzihabitans</name>
    <dbReference type="NCBI Taxonomy" id="47885"/>
    <lineage>
        <taxon>Bacteria</taxon>
        <taxon>Pseudomonadati</taxon>
        <taxon>Pseudomonadota</taxon>
        <taxon>Gammaproteobacteria</taxon>
        <taxon>Pseudomonadales</taxon>
        <taxon>Pseudomonadaceae</taxon>
        <taxon>Pseudomonas</taxon>
    </lineage>
</organism>
<protein>
    <submittedName>
        <fullName evidence="2">Uncharacterized protein</fullName>
    </submittedName>
</protein>
<keyword evidence="3" id="KW-1185">Reference proteome</keyword>
<evidence type="ECO:0000256" key="1">
    <source>
        <dbReference type="SAM" id="Phobius"/>
    </source>
</evidence>
<feature type="transmembrane region" description="Helical" evidence="1">
    <location>
        <begin position="7"/>
        <end position="30"/>
    </location>
</feature>
<feature type="transmembrane region" description="Helical" evidence="1">
    <location>
        <begin position="88"/>
        <end position="109"/>
    </location>
</feature>
<feature type="transmembrane region" description="Helical" evidence="1">
    <location>
        <begin position="56"/>
        <end position="76"/>
    </location>
</feature>
<keyword evidence="1" id="KW-0812">Transmembrane</keyword>
<dbReference type="Proteomes" id="UP000189310">
    <property type="component" value="Unassembled WGS sequence"/>
</dbReference>
<reference evidence="2 3" key="1">
    <citation type="submission" date="2017-01" db="EMBL/GenBank/DDBJ databases">
        <title>Pseudomonas psychrotolerans genome sequencing and assembly.</title>
        <authorList>
            <person name="Vyas B."/>
            <person name="Mayilraj S."/>
        </authorList>
    </citation>
    <scope>NUCLEOTIDE SEQUENCE [LARGE SCALE GENOMIC DNA]</scope>
    <source>
        <strain evidence="2 3">SDS18</strain>
    </source>
</reference>
<keyword evidence="1" id="KW-1133">Transmembrane helix</keyword>
<accession>A0ABX3IQS4</accession>